<accession>V8AQS4</accession>
<evidence type="ECO:0000313" key="1">
    <source>
        <dbReference type="EMBL" id="ETD04491.1"/>
    </source>
</evidence>
<gene>
    <name evidence="1" type="ORF">N568_0107415</name>
</gene>
<name>V8AQS4_9LACT</name>
<organism evidence="1 2">
    <name type="scientific">Lactococcus garvieae TRF1</name>
    <dbReference type="NCBI Taxonomy" id="1380772"/>
    <lineage>
        <taxon>Bacteria</taxon>
        <taxon>Bacillati</taxon>
        <taxon>Bacillota</taxon>
        <taxon>Bacilli</taxon>
        <taxon>Lactobacillales</taxon>
        <taxon>Streptococcaceae</taxon>
        <taxon>Lactococcus</taxon>
    </lineage>
</organism>
<proteinExistence type="predicted"/>
<comment type="caution">
    <text evidence="1">The sequence shown here is derived from an EMBL/GenBank/DDBJ whole genome shotgun (WGS) entry which is preliminary data.</text>
</comment>
<dbReference type="PATRIC" id="fig|1380772.3.peg.1437"/>
<sequence length="221" mass="25399">MSFLNLALTKNFISVLSDGQITENEQAIRTHFKKFYVSPNGFLVGVTGFHKISEEILVQLHYQPQLMPLEAQEFLLSALLRYKDKRYGLTKKVAYNAVIAFFNNGQPQARTYHMEEGKLSTMDYLGSSLISFPPDDIDFDPNKLISTYLKDGQSLLPKIQLLQRNALYRIAESSKTVNKTVFQEVIKKRHSLESLFYFTHIQGIICQINPNKIENIMINKT</sequence>
<evidence type="ECO:0000313" key="2">
    <source>
        <dbReference type="Proteomes" id="UP000018692"/>
    </source>
</evidence>
<dbReference type="Proteomes" id="UP000018692">
    <property type="component" value="Unassembled WGS sequence"/>
</dbReference>
<reference evidence="1 2" key="1">
    <citation type="submission" date="2013-07" db="EMBL/GenBank/DDBJ databases">
        <title>Isolation of Lactococcus garvieae strain TRF1 from the fecal material of a timber rattlesnake.</title>
        <authorList>
            <person name="McLaughlin R.W."/>
            <person name="Cochran P.A."/>
            <person name="Dowd S.E."/>
        </authorList>
    </citation>
    <scope>NUCLEOTIDE SEQUENCE [LARGE SCALE GENOMIC DNA]</scope>
    <source>
        <strain evidence="1 2">TRF1</strain>
    </source>
</reference>
<protein>
    <submittedName>
        <fullName evidence="1">Uncharacterized protein</fullName>
    </submittedName>
</protein>
<dbReference type="AlphaFoldDB" id="V8AQS4"/>
<dbReference type="EMBL" id="AVFE01000025">
    <property type="protein sequence ID" value="ETD04491.1"/>
    <property type="molecule type" value="Genomic_DNA"/>
</dbReference>